<comment type="catalytic activity">
    <reaction evidence="1 6">
        <text>7,8-dihydroneopterin = 6-hydroxymethyl-7,8-dihydropterin + glycolaldehyde</text>
        <dbReference type="Rhea" id="RHEA:10540"/>
        <dbReference type="ChEBI" id="CHEBI:17001"/>
        <dbReference type="ChEBI" id="CHEBI:17071"/>
        <dbReference type="ChEBI" id="CHEBI:44841"/>
        <dbReference type="EC" id="4.1.2.25"/>
    </reaction>
</comment>
<evidence type="ECO:0000256" key="1">
    <source>
        <dbReference type="ARBA" id="ARBA00001353"/>
    </source>
</evidence>
<dbReference type="RefSeq" id="WP_382341891.1">
    <property type="nucleotide sequence ID" value="NZ_JBHSAB010000006.1"/>
</dbReference>
<evidence type="ECO:0000256" key="2">
    <source>
        <dbReference type="ARBA" id="ARBA00005013"/>
    </source>
</evidence>
<dbReference type="SUPFAM" id="SSF55620">
    <property type="entry name" value="Tetrahydrobiopterin biosynthesis enzymes-like"/>
    <property type="match status" value="1"/>
</dbReference>
<evidence type="ECO:0000313" key="8">
    <source>
        <dbReference type="EMBL" id="MFC3908523.1"/>
    </source>
</evidence>
<dbReference type="PANTHER" id="PTHR42844:SF1">
    <property type="entry name" value="DIHYDRONEOPTERIN ALDOLASE 1-RELATED"/>
    <property type="match status" value="1"/>
</dbReference>
<keyword evidence="5 6" id="KW-0456">Lyase</keyword>
<dbReference type="EC" id="4.1.2.25" evidence="6"/>
<organism evidence="8 9">
    <name type="scientific">Legionella dresdenensis</name>
    <dbReference type="NCBI Taxonomy" id="450200"/>
    <lineage>
        <taxon>Bacteria</taxon>
        <taxon>Pseudomonadati</taxon>
        <taxon>Pseudomonadota</taxon>
        <taxon>Gammaproteobacteria</taxon>
        <taxon>Legionellales</taxon>
        <taxon>Legionellaceae</taxon>
        <taxon>Legionella</taxon>
    </lineage>
</organism>
<comment type="function">
    <text evidence="6">Catalyzes the conversion of 7,8-dihydroneopterin to 6-hydroxymethyl-7,8-dihydropterin.</text>
</comment>
<dbReference type="InterPro" id="IPR006157">
    <property type="entry name" value="FolB_dom"/>
</dbReference>
<dbReference type="InterPro" id="IPR043133">
    <property type="entry name" value="GTP-CH-I_C/QueF"/>
</dbReference>
<dbReference type="GO" id="GO:0004150">
    <property type="term" value="F:dihydroneopterin aldolase activity"/>
    <property type="evidence" value="ECO:0007669"/>
    <property type="project" value="UniProtKB-EC"/>
</dbReference>
<accession>A0ABV8CE01</accession>
<dbReference type="CDD" id="cd00534">
    <property type="entry name" value="DHNA_DHNTPE"/>
    <property type="match status" value="1"/>
</dbReference>
<evidence type="ECO:0000256" key="4">
    <source>
        <dbReference type="ARBA" id="ARBA00022909"/>
    </source>
</evidence>
<dbReference type="NCBIfam" id="TIGR00526">
    <property type="entry name" value="folB_dom"/>
    <property type="match status" value="1"/>
</dbReference>
<evidence type="ECO:0000256" key="5">
    <source>
        <dbReference type="ARBA" id="ARBA00023239"/>
    </source>
</evidence>
<dbReference type="EMBL" id="JBHSAB010000006">
    <property type="protein sequence ID" value="MFC3908523.1"/>
    <property type="molecule type" value="Genomic_DNA"/>
</dbReference>
<dbReference type="InterPro" id="IPR006156">
    <property type="entry name" value="Dihydroneopterin_aldolase"/>
</dbReference>
<sequence>MDNLIITGLAVETRIGTYEWEQHINQKLLLDLVIPIDCANCEEDLSKTLDYARLCECITNYIESNSFQLIETVAERVAALVKSEFHVETVSVKVSKPNSVKNAANIQVAVTR</sequence>
<dbReference type="Gene3D" id="3.30.1130.10">
    <property type="match status" value="1"/>
</dbReference>
<feature type="domain" description="Dihydroneopterin aldolase/epimerase" evidence="7">
    <location>
        <begin position="4"/>
        <end position="112"/>
    </location>
</feature>
<keyword evidence="9" id="KW-1185">Reference proteome</keyword>
<proteinExistence type="inferred from homology"/>
<reference evidence="9" key="1">
    <citation type="journal article" date="2019" name="Int. J. Syst. Evol. Microbiol.">
        <title>The Global Catalogue of Microorganisms (GCM) 10K type strain sequencing project: providing services to taxonomists for standard genome sequencing and annotation.</title>
        <authorList>
            <consortium name="The Broad Institute Genomics Platform"/>
            <consortium name="The Broad Institute Genome Sequencing Center for Infectious Disease"/>
            <person name="Wu L."/>
            <person name="Ma J."/>
        </authorList>
    </citation>
    <scope>NUCLEOTIDE SEQUENCE [LARGE SCALE GENOMIC DNA]</scope>
    <source>
        <strain evidence="9">CCUG 59858</strain>
    </source>
</reference>
<evidence type="ECO:0000256" key="3">
    <source>
        <dbReference type="ARBA" id="ARBA00005708"/>
    </source>
</evidence>
<comment type="pathway">
    <text evidence="2 6">Cofactor biosynthesis; tetrahydrofolate biosynthesis; 2-amino-4-hydroxy-6-hydroxymethyl-7,8-dihydropteridine diphosphate from 7,8-dihydroneopterin triphosphate: step 3/4.</text>
</comment>
<name>A0ABV8CE01_9GAMM</name>
<evidence type="ECO:0000313" key="9">
    <source>
        <dbReference type="Proteomes" id="UP001595758"/>
    </source>
</evidence>
<dbReference type="NCBIfam" id="TIGR00525">
    <property type="entry name" value="folB"/>
    <property type="match status" value="1"/>
</dbReference>
<comment type="similarity">
    <text evidence="3 6">Belongs to the DHNA family.</text>
</comment>
<protein>
    <recommendedName>
        <fullName evidence="6">7,8-dihydroneopterin aldolase</fullName>
        <ecNumber evidence="6">4.1.2.25</ecNumber>
    </recommendedName>
</protein>
<evidence type="ECO:0000259" key="7">
    <source>
        <dbReference type="SMART" id="SM00905"/>
    </source>
</evidence>
<keyword evidence="4 6" id="KW-0289">Folate biosynthesis</keyword>
<comment type="caution">
    <text evidence="8">The sequence shown here is derived from an EMBL/GenBank/DDBJ whole genome shotgun (WGS) entry which is preliminary data.</text>
</comment>
<evidence type="ECO:0000256" key="6">
    <source>
        <dbReference type="RuleBase" id="RU362079"/>
    </source>
</evidence>
<dbReference type="PANTHER" id="PTHR42844">
    <property type="entry name" value="DIHYDRONEOPTERIN ALDOLASE 1-RELATED"/>
    <property type="match status" value="1"/>
</dbReference>
<dbReference type="Proteomes" id="UP001595758">
    <property type="component" value="Unassembled WGS sequence"/>
</dbReference>
<dbReference type="Pfam" id="PF02152">
    <property type="entry name" value="FolB"/>
    <property type="match status" value="1"/>
</dbReference>
<gene>
    <name evidence="8" type="primary">folB</name>
    <name evidence="8" type="ORF">ACFORL_05470</name>
</gene>
<dbReference type="SMART" id="SM00905">
    <property type="entry name" value="FolB"/>
    <property type="match status" value="1"/>
</dbReference>